<dbReference type="Gramene" id="TraesJAG3B03G01711680.1">
    <property type="protein sequence ID" value="TraesJAG3B03G01711680.1.CDS1"/>
    <property type="gene ID" value="TraesJAG3B03G01711680"/>
</dbReference>
<keyword evidence="2" id="KW-1185">Reference proteome</keyword>
<dbReference type="EnsemblPlants" id="TraesCS3B02G381700.1">
    <property type="protein sequence ID" value="TraesCS3B02G381700.1.cds1"/>
    <property type="gene ID" value="TraesCS3B02G381700"/>
</dbReference>
<dbReference type="Gramene" id="TraesJUL3B03G01717570.1">
    <property type="protein sequence ID" value="TraesJUL3B03G01717570.1.CDS1"/>
    <property type="gene ID" value="TraesJUL3B03G01717570"/>
</dbReference>
<dbReference type="Gramene" id="TraesLDM3B03G01702200.1">
    <property type="protein sequence ID" value="TraesLDM3B03G01702200.1.CDS1"/>
    <property type="gene ID" value="TraesLDM3B03G01702200"/>
</dbReference>
<dbReference type="Gramene" id="TraesSYM3B03G01725300.1">
    <property type="protein sequence ID" value="TraesSYM3B03G01725300.1.CDS1"/>
    <property type="gene ID" value="TraesSYM3B03G01725300"/>
</dbReference>
<evidence type="ECO:0000313" key="2">
    <source>
        <dbReference type="Proteomes" id="UP000019116"/>
    </source>
</evidence>
<evidence type="ECO:0000313" key="1">
    <source>
        <dbReference type="EnsemblPlants" id="TraesCS3B02G381700.1.cds1"/>
    </source>
</evidence>
<organism evidence="1">
    <name type="scientific">Triticum aestivum</name>
    <name type="common">Wheat</name>
    <dbReference type="NCBI Taxonomy" id="4565"/>
    <lineage>
        <taxon>Eukaryota</taxon>
        <taxon>Viridiplantae</taxon>
        <taxon>Streptophyta</taxon>
        <taxon>Embryophyta</taxon>
        <taxon>Tracheophyta</taxon>
        <taxon>Spermatophyta</taxon>
        <taxon>Magnoliopsida</taxon>
        <taxon>Liliopsida</taxon>
        <taxon>Poales</taxon>
        <taxon>Poaceae</taxon>
        <taxon>BOP clade</taxon>
        <taxon>Pooideae</taxon>
        <taxon>Triticodae</taxon>
        <taxon>Triticeae</taxon>
        <taxon>Triticinae</taxon>
        <taxon>Triticum</taxon>
    </lineage>
</organism>
<proteinExistence type="predicted"/>
<dbReference type="Proteomes" id="UP000019116">
    <property type="component" value="Chromosome 3B"/>
</dbReference>
<sequence length="145" mass="16255">MLTGRPEEEMPASAGDLLLYLSQLHERARQVMQGIAGALCPSMSLPKGMEELVDMLQGARRRFRLWKMSAYRQGAREAWAMVKTRYTKLDPNHMAEVGPAGPDGQDCKLDSLVYDQVALAAKYSQQDCKLDSLLEGIEEEYSQSK</sequence>
<dbReference type="Gramene" id="TraesARI3B03G01732190.1">
    <property type="protein sequence ID" value="TraesARI3B03G01732190.1.CDS1"/>
    <property type="gene ID" value="TraesARI3B03G01732190"/>
</dbReference>
<reference evidence="1" key="1">
    <citation type="submission" date="2018-08" db="EMBL/GenBank/DDBJ databases">
        <authorList>
            <person name="Rossello M."/>
        </authorList>
    </citation>
    <scope>NUCLEOTIDE SEQUENCE [LARGE SCALE GENOMIC DNA]</scope>
    <source>
        <strain evidence="1">cv. Chinese Spring</strain>
    </source>
</reference>
<name>A0A3B6FRR8_WHEAT</name>
<dbReference type="OrthoDB" id="704930at2759"/>
<dbReference type="Gramene" id="TraesNOR3B03G01726870.1">
    <property type="protein sequence ID" value="TraesNOR3B03G01726870.1.CDS1"/>
    <property type="gene ID" value="TraesNOR3B03G01726870"/>
</dbReference>
<reference evidence="1" key="2">
    <citation type="submission" date="2018-10" db="UniProtKB">
        <authorList>
            <consortium name="EnsemblPlants"/>
        </authorList>
    </citation>
    <scope>IDENTIFICATION</scope>
</reference>
<dbReference type="Gramene" id="TraesLAC3B03G01645270.1">
    <property type="protein sequence ID" value="TraesLAC3B03G01645270.1.CDS1"/>
    <property type="gene ID" value="TraesLAC3B03G01645270"/>
</dbReference>
<protein>
    <submittedName>
        <fullName evidence="1">Uncharacterized protein</fullName>
    </submittedName>
</protein>
<dbReference type="AlphaFoldDB" id="A0A3B6FRR8"/>
<dbReference type="Gramene" id="TraesMAC3B03G01704480.1">
    <property type="protein sequence ID" value="TraesMAC3B03G01704480.1.CDS1"/>
    <property type="gene ID" value="TraesMAC3B03G01704480"/>
</dbReference>
<accession>A0A3B6FRR8</accession>
<dbReference type="Gramene" id="TraesCS3B03G0956900.1">
    <property type="protein sequence ID" value="TraesCS3B03G0956900.1.CDS1"/>
    <property type="gene ID" value="TraesCS3B03G0956900"/>
</dbReference>
<dbReference type="Gramene" id="TraesCLE_scaffold_114916_01G000100.1">
    <property type="protein sequence ID" value="TraesCLE_scaffold_114916_01G000100.1"/>
    <property type="gene ID" value="TraesCLE_scaffold_114916_01G000100"/>
</dbReference>
<dbReference type="Gramene" id="TraesCS3B02G381700.1">
    <property type="protein sequence ID" value="TraesCS3B02G381700.1.cds1"/>
    <property type="gene ID" value="TraesCS3B02G381700"/>
</dbReference>